<reference evidence="3 4" key="1">
    <citation type="submission" date="2018-08" db="EMBL/GenBank/DDBJ databases">
        <title>Recombination of ecologically and evolutionarily significant loci maintains genetic cohesion in the Pseudomonas syringae species complex.</title>
        <authorList>
            <person name="Dillon M."/>
            <person name="Thakur S."/>
            <person name="Almeida R.N.D."/>
            <person name="Weir B.S."/>
            <person name="Guttman D.S."/>
        </authorList>
    </citation>
    <scope>NUCLEOTIDE SEQUENCE [LARGE SCALE GENOMIC DNA]</scope>
    <source>
        <strain evidence="3 4">ICMP 7496</strain>
    </source>
</reference>
<proteinExistence type="predicted"/>
<dbReference type="PANTHER" id="PTHR30007:SF1">
    <property type="entry name" value="BLR1914 PROTEIN"/>
    <property type="match status" value="1"/>
</dbReference>
<dbReference type="EMBL" id="RBUY01000067">
    <property type="protein sequence ID" value="RMV76589.1"/>
    <property type="molecule type" value="Genomic_DNA"/>
</dbReference>
<dbReference type="InterPro" id="IPR002559">
    <property type="entry name" value="Transposase_11"/>
</dbReference>
<dbReference type="Pfam" id="PF13340">
    <property type="entry name" value="DUF4096"/>
    <property type="match status" value="1"/>
</dbReference>
<feature type="domain" description="Transposase IS4-like" evidence="1">
    <location>
        <begin position="86"/>
        <end position="245"/>
    </location>
</feature>
<dbReference type="Pfam" id="PF01609">
    <property type="entry name" value="DDE_Tnp_1"/>
    <property type="match status" value="1"/>
</dbReference>
<dbReference type="GO" id="GO:0003677">
    <property type="term" value="F:DNA binding"/>
    <property type="evidence" value="ECO:0007669"/>
    <property type="project" value="InterPro"/>
</dbReference>
<evidence type="ECO:0000313" key="3">
    <source>
        <dbReference type="EMBL" id="RMV76589.1"/>
    </source>
</evidence>
<evidence type="ECO:0000259" key="2">
    <source>
        <dbReference type="Pfam" id="PF13340"/>
    </source>
</evidence>
<accession>A0A3M6F7J0</accession>
<feature type="domain" description="Insertion element IS402-like" evidence="2">
    <location>
        <begin position="6"/>
        <end position="76"/>
    </location>
</feature>
<dbReference type="NCBIfam" id="NF033580">
    <property type="entry name" value="transpos_IS5_3"/>
    <property type="match status" value="1"/>
</dbReference>
<evidence type="ECO:0000313" key="4">
    <source>
        <dbReference type="Proteomes" id="UP000269872"/>
    </source>
</evidence>
<evidence type="ECO:0000259" key="1">
    <source>
        <dbReference type="Pfam" id="PF01609"/>
    </source>
</evidence>
<name>A0A3M6F7J0_9PSED</name>
<comment type="caution">
    <text evidence="3">The sequence shown here is derived from an EMBL/GenBank/DDBJ whole genome shotgun (WGS) entry which is preliminary data.</text>
</comment>
<dbReference type="InterPro" id="IPR025161">
    <property type="entry name" value="IS402-like_dom"/>
</dbReference>
<dbReference type="GO" id="GO:0006313">
    <property type="term" value="P:DNA transposition"/>
    <property type="evidence" value="ECO:0007669"/>
    <property type="project" value="InterPro"/>
</dbReference>
<organism evidence="3 4">
    <name type="scientific">Pseudomonas caricapapayae</name>
    <dbReference type="NCBI Taxonomy" id="46678"/>
    <lineage>
        <taxon>Bacteria</taxon>
        <taxon>Pseudomonadati</taxon>
        <taxon>Pseudomonadota</taxon>
        <taxon>Gammaproteobacteria</taxon>
        <taxon>Pseudomonadales</taxon>
        <taxon>Pseudomonadaceae</taxon>
        <taxon>Pseudomonas</taxon>
    </lineage>
</organism>
<dbReference type="GO" id="GO:0004803">
    <property type="term" value="F:transposase activity"/>
    <property type="evidence" value="ECO:0007669"/>
    <property type="project" value="InterPro"/>
</dbReference>
<protein>
    <submittedName>
        <fullName evidence="3">Uncharacterized protein</fullName>
    </submittedName>
</protein>
<dbReference type="Proteomes" id="UP000269872">
    <property type="component" value="Unassembled WGS sequence"/>
</dbReference>
<dbReference type="RefSeq" id="WP_122339985.1">
    <property type="nucleotide sequence ID" value="NZ_RBUY01000067.1"/>
</dbReference>
<gene>
    <name evidence="3" type="ORF">ALP05_02378</name>
</gene>
<dbReference type="PANTHER" id="PTHR30007">
    <property type="entry name" value="PHP DOMAIN PROTEIN"/>
    <property type="match status" value="1"/>
</dbReference>
<sequence length="249" mass="28055">MPRLLLSDEHWSKLREILLHKAIYNKRDLRMTVEGMLYRMRTGCPWRDLPKAFGSWSRVYKRFNAWSASGKWLKVFQALVAEPDMEWVFIDGSYAKAHQHSAGAASGKDEAIGKSRAGNTSKIHLAVDACGLPVVFEVTGGQINDCTQACALIAKVAAAETIIADKGYDSEIIREQVEQQGAKAVIPRKRNSVKGNADLDRGLYRNRHLVENAFARLKHYRAVASRFDKLKRNYESVVAMACAFLWLPM</sequence>
<dbReference type="AlphaFoldDB" id="A0A3M6F7J0"/>